<feature type="domain" description="RNA polymerase sigma factor 70 region 4 type 2" evidence="7">
    <location>
        <begin position="135"/>
        <end position="187"/>
    </location>
</feature>
<dbReference type="EMBL" id="WKJM01000004">
    <property type="protein sequence ID" value="MRX07471.1"/>
    <property type="molecule type" value="Genomic_DNA"/>
</dbReference>
<evidence type="ECO:0000256" key="3">
    <source>
        <dbReference type="ARBA" id="ARBA00023082"/>
    </source>
</evidence>
<keyword evidence="2" id="KW-0805">Transcription regulation</keyword>
<dbReference type="Gene3D" id="1.10.10.10">
    <property type="entry name" value="Winged helix-like DNA-binding domain superfamily/Winged helix DNA-binding domain"/>
    <property type="match status" value="1"/>
</dbReference>
<dbReference type="InterPro" id="IPR036388">
    <property type="entry name" value="WH-like_DNA-bd_sf"/>
</dbReference>
<protein>
    <submittedName>
        <fullName evidence="8">Sigma-70 family RNA polymerase sigma factor</fullName>
    </submittedName>
</protein>
<dbReference type="NCBIfam" id="TIGR02937">
    <property type="entry name" value="sigma70-ECF"/>
    <property type="match status" value="1"/>
</dbReference>
<dbReference type="GO" id="GO:0003677">
    <property type="term" value="F:DNA binding"/>
    <property type="evidence" value="ECO:0007669"/>
    <property type="project" value="UniProtKB-KW"/>
</dbReference>
<organism evidence="8 9">
    <name type="scientific">Duganella alba</name>
    <dbReference type="NCBI Taxonomy" id="2666081"/>
    <lineage>
        <taxon>Bacteria</taxon>
        <taxon>Pseudomonadati</taxon>
        <taxon>Pseudomonadota</taxon>
        <taxon>Betaproteobacteria</taxon>
        <taxon>Burkholderiales</taxon>
        <taxon>Oxalobacteraceae</taxon>
        <taxon>Telluria group</taxon>
        <taxon>Duganella</taxon>
    </lineage>
</organism>
<reference evidence="8 9" key="1">
    <citation type="submission" date="2019-11" db="EMBL/GenBank/DDBJ databases">
        <title>Novel species isolated from a subtropical stream in China.</title>
        <authorList>
            <person name="Lu H."/>
        </authorList>
    </citation>
    <scope>NUCLEOTIDE SEQUENCE [LARGE SCALE GENOMIC DNA]</scope>
    <source>
        <strain evidence="8 9">FT25W</strain>
    </source>
</reference>
<keyword evidence="5" id="KW-0804">Transcription</keyword>
<gene>
    <name evidence="8" type="ORF">GJ697_06465</name>
</gene>
<evidence type="ECO:0000259" key="7">
    <source>
        <dbReference type="Pfam" id="PF08281"/>
    </source>
</evidence>
<dbReference type="Proteomes" id="UP000481037">
    <property type="component" value="Unassembled WGS sequence"/>
</dbReference>
<dbReference type="SUPFAM" id="SSF88946">
    <property type="entry name" value="Sigma2 domain of RNA polymerase sigma factors"/>
    <property type="match status" value="1"/>
</dbReference>
<dbReference type="InterPro" id="IPR039425">
    <property type="entry name" value="RNA_pol_sigma-70-like"/>
</dbReference>
<evidence type="ECO:0000313" key="8">
    <source>
        <dbReference type="EMBL" id="MRX07471.1"/>
    </source>
</evidence>
<keyword evidence="4" id="KW-0238">DNA-binding</keyword>
<dbReference type="Pfam" id="PF04542">
    <property type="entry name" value="Sigma70_r2"/>
    <property type="match status" value="1"/>
</dbReference>
<comment type="caution">
    <text evidence="8">The sequence shown here is derived from an EMBL/GenBank/DDBJ whole genome shotgun (WGS) entry which is preliminary data.</text>
</comment>
<dbReference type="PANTHER" id="PTHR43133">
    <property type="entry name" value="RNA POLYMERASE ECF-TYPE SIGMA FACTO"/>
    <property type="match status" value="1"/>
</dbReference>
<dbReference type="Gene3D" id="1.10.1740.10">
    <property type="match status" value="1"/>
</dbReference>
<dbReference type="InterPro" id="IPR013249">
    <property type="entry name" value="RNA_pol_sigma70_r4_t2"/>
</dbReference>
<dbReference type="AlphaFoldDB" id="A0A6L5QEC5"/>
<evidence type="ECO:0000256" key="4">
    <source>
        <dbReference type="ARBA" id="ARBA00023125"/>
    </source>
</evidence>
<dbReference type="InterPro" id="IPR007627">
    <property type="entry name" value="RNA_pol_sigma70_r2"/>
</dbReference>
<dbReference type="InterPro" id="IPR013324">
    <property type="entry name" value="RNA_pol_sigma_r3/r4-like"/>
</dbReference>
<dbReference type="GO" id="GO:0006352">
    <property type="term" value="P:DNA-templated transcription initiation"/>
    <property type="evidence" value="ECO:0007669"/>
    <property type="project" value="InterPro"/>
</dbReference>
<dbReference type="InterPro" id="IPR013325">
    <property type="entry name" value="RNA_pol_sigma_r2"/>
</dbReference>
<keyword evidence="9" id="KW-1185">Reference proteome</keyword>
<dbReference type="Pfam" id="PF08281">
    <property type="entry name" value="Sigma70_r4_2"/>
    <property type="match status" value="1"/>
</dbReference>
<evidence type="ECO:0000259" key="6">
    <source>
        <dbReference type="Pfam" id="PF04542"/>
    </source>
</evidence>
<dbReference type="RefSeq" id="WP_154363039.1">
    <property type="nucleotide sequence ID" value="NZ_WKJM01000004.1"/>
</dbReference>
<dbReference type="PANTHER" id="PTHR43133:SF8">
    <property type="entry name" value="RNA POLYMERASE SIGMA FACTOR HI_1459-RELATED"/>
    <property type="match status" value="1"/>
</dbReference>
<keyword evidence="3" id="KW-0731">Sigma factor</keyword>
<evidence type="ECO:0000256" key="2">
    <source>
        <dbReference type="ARBA" id="ARBA00023015"/>
    </source>
</evidence>
<evidence type="ECO:0000256" key="1">
    <source>
        <dbReference type="ARBA" id="ARBA00010641"/>
    </source>
</evidence>
<evidence type="ECO:0000313" key="9">
    <source>
        <dbReference type="Proteomes" id="UP000481037"/>
    </source>
</evidence>
<proteinExistence type="inferred from homology"/>
<name>A0A6L5QEC5_9BURK</name>
<comment type="similarity">
    <text evidence="1">Belongs to the sigma-70 factor family. ECF subfamily.</text>
</comment>
<evidence type="ECO:0000256" key="5">
    <source>
        <dbReference type="ARBA" id="ARBA00023163"/>
    </source>
</evidence>
<dbReference type="CDD" id="cd06171">
    <property type="entry name" value="Sigma70_r4"/>
    <property type="match status" value="1"/>
</dbReference>
<feature type="domain" description="RNA polymerase sigma-70 region 2" evidence="6">
    <location>
        <begin position="35"/>
        <end position="102"/>
    </location>
</feature>
<dbReference type="GO" id="GO:0016987">
    <property type="term" value="F:sigma factor activity"/>
    <property type="evidence" value="ECO:0007669"/>
    <property type="project" value="UniProtKB-KW"/>
</dbReference>
<sequence>MDCAKIDRRHQTQLPPDFICTRSNKSIGWVSLADLYKSRWRFVLSQALFITQSPHAAEEIAQDVFAFAWRHGDSYESAKSSLATWLSMLCRSRCLDYLRSQRVGYRTLDSDAGLEPVQDEQSAPEARHASNSLRDAVSTALRTLPRHQRQLLVMHYYADLSHAEIAVLTDLPLGTVKTTIRRAKIALESNRMLHAFS</sequence>
<dbReference type="InterPro" id="IPR014284">
    <property type="entry name" value="RNA_pol_sigma-70_dom"/>
</dbReference>
<dbReference type="SUPFAM" id="SSF88659">
    <property type="entry name" value="Sigma3 and sigma4 domains of RNA polymerase sigma factors"/>
    <property type="match status" value="1"/>
</dbReference>
<accession>A0A6L5QEC5</accession>